<keyword evidence="4" id="KW-0805">Transcription regulation</keyword>
<gene>
    <name evidence="9" type="ORF">S7711_10091</name>
</gene>
<dbReference type="InterPro" id="IPR013088">
    <property type="entry name" value="Znf_NHR/GATA"/>
</dbReference>
<protein>
    <recommendedName>
        <fullName evidence="8">GATA-type domain-containing protein</fullName>
    </recommendedName>
</protein>
<dbReference type="AlphaFoldDB" id="A0A084B4W5"/>
<evidence type="ECO:0000256" key="6">
    <source>
        <dbReference type="PROSITE-ProRule" id="PRU00094"/>
    </source>
</evidence>
<dbReference type="PROSITE" id="PS50114">
    <property type="entry name" value="GATA_ZN_FINGER_2"/>
    <property type="match status" value="1"/>
</dbReference>
<evidence type="ECO:0000259" key="8">
    <source>
        <dbReference type="PROSITE" id="PS50114"/>
    </source>
</evidence>
<dbReference type="GO" id="GO:0006355">
    <property type="term" value="P:regulation of DNA-templated transcription"/>
    <property type="evidence" value="ECO:0007669"/>
    <property type="project" value="InterPro"/>
</dbReference>
<name>A0A084B4W5_STACB</name>
<dbReference type="CDD" id="cd00202">
    <property type="entry name" value="ZnF_GATA"/>
    <property type="match status" value="1"/>
</dbReference>
<keyword evidence="2 6" id="KW-0863">Zinc-finger</keyword>
<keyword evidence="3" id="KW-0862">Zinc</keyword>
<dbReference type="PANTHER" id="PTHR47172:SF24">
    <property type="entry name" value="GATA ZINC FINGER DOMAIN-CONTAINING PROTEIN 14-RELATED"/>
    <property type="match status" value="1"/>
</dbReference>
<dbReference type="Pfam" id="PF00320">
    <property type="entry name" value="GATA"/>
    <property type="match status" value="1"/>
</dbReference>
<keyword evidence="1" id="KW-0479">Metal-binding</keyword>
<proteinExistence type="predicted"/>
<feature type="region of interest" description="Disordered" evidence="7">
    <location>
        <begin position="1"/>
        <end position="59"/>
    </location>
</feature>
<dbReference type="HOGENOM" id="CLU_029475_0_0_1"/>
<dbReference type="SMART" id="SM00401">
    <property type="entry name" value="ZnF_GATA"/>
    <property type="match status" value="1"/>
</dbReference>
<evidence type="ECO:0000256" key="1">
    <source>
        <dbReference type="ARBA" id="ARBA00022723"/>
    </source>
</evidence>
<dbReference type="Proteomes" id="UP000028045">
    <property type="component" value="Unassembled WGS sequence"/>
</dbReference>
<accession>A0A084B4W5</accession>
<evidence type="ECO:0000256" key="2">
    <source>
        <dbReference type="ARBA" id="ARBA00022771"/>
    </source>
</evidence>
<keyword evidence="5" id="KW-0804">Transcription</keyword>
<evidence type="ECO:0000256" key="4">
    <source>
        <dbReference type="ARBA" id="ARBA00023015"/>
    </source>
</evidence>
<evidence type="ECO:0000256" key="7">
    <source>
        <dbReference type="SAM" id="MobiDB-lite"/>
    </source>
</evidence>
<evidence type="ECO:0000256" key="5">
    <source>
        <dbReference type="ARBA" id="ARBA00023163"/>
    </source>
</evidence>
<feature type="domain" description="GATA-type" evidence="8">
    <location>
        <begin position="266"/>
        <end position="321"/>
    </location>
</feature>
<keyword evidence="10" id="KW-1185">Reference proteome</keyword>
<organism evidence="9 10">
    <name type="scientific">Stachybotrys chartarum (strain CBS 109288 / IBT 7711)</name>
    <name type="common">Toxic black mold</name>
    <name type="synonym">Stilbospora chartarum</name>
    <dbReference type="NCBI Taxonomy" id="1280523"/>
    <lineage>
        <taxon>Eukaryota</taxon>
        <taxon>Fungi</taxon>
        <taxon>Dikarya</taxon>
        <taxon>Ascomycota</taxon>
        <taxon>Pezizomycotina</taxon>
        <taxon>Sordariomycetes</taxon>
        <taxon>Hypocreomycetidae</taxon>
        <taxon>Hypocreales</taxon>
        <taxon>Stachybotryaceae</taxon>
        <taxon>Stachybotrys</taxon>
    </lineage>
</organism>
<dbReference type="Gene3D" id="3.30.50.10">
    <property type="entry name" value="Erythroid Transcription Factor GATA-1, subunit A"/>
    <property type="match status" value="1"/>
</dbReference>
<evidence type="ECO:0000256" key="3">
    <source>
        <dbReference type="ARBA" id="ARBA00022833"/>
    </source>
</evidence>
<reference evidence="9 10" key="1">
    <citation type="journal article" date="2014" name="BMC Genomics">
        <title>Comparative genome sequencing reveals chemotype-specific gene clusters in the toxigenic black mold Stachybotrys.</title>
        <authorList>
            <person name="Semeiks J."/>
            <person name="Borek D."/>
            <person name="Otwinowski Z."/>
            <person name="Grishin N.V."/>
        </authorList>
    </citation>
    <scope>NUCLEOTIDE SEQUENCE [LARGE SCALE GENOMIC DNA]</scope>
    <source>
        <strain evidence="10">CBS 109288 / IBT 7711</strain>
    </source>
</reference>
<dbReference type="InterPro" id="IPR000679">
    <property type="entry name" value="Znf_GATA"/>
</dbReference>
<dbReference type="SUPFAM" id="SSF57716">
    <property type="entry name" value="Glucocorticoid receptor-like (DNA-binding domain)"/>
    <property type="match status" value="1"/>
</dbReference>
<sequence>MISSRDPRRAYYNSNNSLNRLSLPSLSEVISGTKSTPNPPPAPESRQPSCSLSPPFTSAASRQFNSLPILPPMFDRHPILPSGNDIPPPHHIHEPPKALESRALNGSYTQASPPPPPKRFRGLYQTSQLPAVLKPLPAYPISPRHAAPQIPGSYDLRGLPLLVKDGEFNTGPRYNKHFESWSSRDPLSRVGSASWTILSFAEAYSRIPEQLPTQIEVADMLANSELVKCWLEQLNNIVKAAIQAEQAQKSAKIKWPRGRAAPPGGCHSCKKTETPEWRRGPDGARTLCNGCGLHYAKQERKRQVEARSIRLNPSTPMIGLRPALKRQKGAPRSLGSMNH</sequence>
<evidence type="ECO:0000313" key="9">
    <source>
        <dbReference type="EMBL" id="KEY72594.1"/>
    </source>
</evidence>
<feature type="compositionally biased region" description="Polar residues" evidence="7">
    <location>
        <begin position="46"/>
        <end position="59"/>
    </location>
</feature>
<dbReference type="GO" id="GO:0043565">
    <property type="term" value="F:sequence-specific DNA binding"/>
    <property type="evidence" value="ECO:0007669"/>
    <property type="project" value="InterPro"/>
</dbReference>
<evidence type="ECO:0000313" key="10">
    <source>
        <dbReference type="Proteomes" id="UP000028045"/>
    </source>
</evidence>
<feature type="compositionally biased region" description="Low complexity" evidence="7">
    <location>
        <begin position="13"/>
        <end position="27"/>
    </location>
</feature>
<dbReference type="OrthoDB" id="2162994at2759"/>
<dbReference type="GO" id="GO:0008270">
    <property type="term" value="F:zinc ion binding"/>
    <property type="evidence" value="ECO:0007669"/>
    <property type="project" value="UniProtKB-KW"/>
</dbReference>
<dbReference type="PANTHER" id="PTHR47172">
    <property type="entry name" value="OS01G0976800 PROTEIN"/>
    <property type="match status" value="1"/>
</dbReference>
<feature type="region of interest" description="Disordered" evidence="7">
    <location>
        <begin position="75"/>
        <end position="96"/>
    </location>
</feature>
<dbReference type="EMBL" id="KL648062">
    <property type="protein sequence ID" value="KEY72594.1"/>
    <property type="molecule type" value="Genomic_DNA"/>
</dbReference>